<dbReference type="Pfam" id="PF13604">
    <property type="entry name" value="AAA_30"/>
    <property type="match status" value="1"/>
</dbReference>
<keyword evidence="4" id="KW-1185">Reference proteome</keyword>
<dbReference type="Gene3D" id="3.40.50.300">
    <property type="entry name" value="P-loop containing nucleotide triphosphate hydrolases"/>
    <property type="match status" value="2"/>
</dbReference>
<evidence type="ECO:0000313" key="3">
    <source>
        <dbReference type="EMBL" id="OOQ57401.1"/>
    </source>
</evidence>
<protein>
    <submittedName>
        <fullName evidence="3">Conjugal transfer protein</fullName>
    </submittedName>
</protein>
<sequence length="912" mass="102748">MIQSKSAAHAKMYFNDALSKSDYYINDQELPGKFSGLLADRLGITGAASKDVFYELCDNINPATGGNLTPRTKEERTTGYDVNFHCPKSVSIIHALSNDDHILEAFEDAVNRTLKEIEADSMTRVRKGGKDENRKTGELIIAQFTHQTSRPVEGELPDCHLHQHAYIFNSTYDPIEKRIKAAQFREIKRDMPYYQARFHKRLSDNLIDLGYDIRVTDYAFEIAGVPKSAIDYMSKRTNEIGQYAKEHNISDPALLSEIGAKTRGKKQSGLSMAELKKAWNEQIGQQISYADGEKEQAIRYSPNRKEERLHVKECVDFALEHSFERASVMQERRLLANTVKHSIGERHIGIEAIENAISQDQRLIHVQQGHLGYYTTKEVLAEEREMVQLARKGTNRFKPLYSERPEIRYDGEQGEAIAHVLTSTDQTSIIRGVAGAGKTTSLLELDKLVQAAGKKTFIVTPMAKTAREQLPAEGFNDSDTVAKLLADTEHQEKLKNQVLIVDEAGQLGTKDMVSLLNVADKQNCRLVLVGDTRQHTAVLRGDALRVVNTIGNIPTAEVSKIYRQRSNAQYLAAVEDLSKGDVESAFDKLDNMGAIKSIDPLKPNKELVEDYMAAVKKKKTALVVSPTRKQGQAVSKEIRAELQKAGLIGKREIAAKKLENLNFTDAQKADWRKYEPGQVIQFSQNVPKIKRGSVWQLKEVKDNLVTMENESGEQKQLPLEKASSFNVYRSNEILLAKGDQIKITQGGFDIDDTRLNNGQTMNVVKVSKNGDVHLRNNQSKATYRISKDFGHIDHDYCSTSHLSQGKTVDVVLISQPADTFSATNAKQFYVSVSRGKENVTIYTDDKDKLLENAAQLGDRKSAMELVGDEPIHHEHIAIQELDKQRAYQHKENEKELLSKDHNRYYEDYEPRL</sequence>
<dbReference type="AlphaFoldDB" id="A0A1S9P8W6"/>
<evidence type="ECO:0000313" key="4">
    <source>
        <dbReference type="Proteomes" id="UP000189739"/>
    </source>
</evidence>
<dbReference type="InterPro" id="IPR027417">
    <property type="entry name" value="P-loop_NTPase"/>
</dbReference>
<dbReference type="STRING" id="1792845.BC343_14985"/>
<feature type="domain" description="TrwC relaxase" evidence="2">
    <location>
        <begin position="8"/>
        <end position="283"/>
    </location>
</feature>
<gene>
    <name evidence="3" type="ORF">BC343_14985</name>
</gene>
<evidence type="ECO:0000259" key="2">
    <source>
        <dbReference type="Pfam" id="PF08751"/>
    </source>
</evidence>
<dbReference type="EMBL" id="MBTF01000036">
    <property type="protein sequence ID" value="OOQ57401.1"/>
    <property type="molecule type" value="Genomic_DNA"/>
</dbReference>
<name>A0A1S9P8W6_9SPHI</name>
<reference evidence="3 4" key="1">
    <citation type="submission" date="2016-07" db="EMBL/GenBank/DDBJ databases">
        <title>Genomic analysis of zinc-resistant bacterium Mucilaginibacter pedocola TBZ30.</title>
        <authorList>
            <person name="Huang J."/>
            <person name="Tang J."/>
        </authorList>
    </citation>
    <scope>NUCLEOTIDE SEQUENCE [LARGE SCALE GENOMIC DNA]</scope>
    <source>
        <strain evidence="3 4">TBZ30</strain>
    </source>
</reference>
<feature type="region of interest" description="Disordered" evidence="1">
    <location>
        <begin position="890"/>
        <end position="912"/>
    </location>
</feature>
<dbReference type="Proteomes" id="UP000189739">
    <property type="component" value="Unassembled WGS sequence"/>
</dbReference>
<organism evidence="3 4">
    <name type="scientific">Mucilaginibacter pedocola</name>
    <dbReference type="NCBI Taxonomy" id="1792845"/>
    <lineage>
        <taxon>Bacteria</taxon>
        <taxon>Pseudomonadati</taxon>
        <taxon>Bacteroidota</taxon>
        <taxon>Sphingobacteriia</taxon>
        <taxon>Sphingobacteriales</taxon>
        <taxon>Sphingobacteriaceae</taxon>
        <taxon>Mucilaginibacter</taxon>
    </lineage>
</organism>
<comment type="caution">
    <text evidence="3">The sequence shown here is derived from an EMBL/GenBank/DDBJ whole genome shotgun (WGS) entry which is preliminary data.</text>
</comment>
<dbReference type="SUPFAM" id="SSF52540">
    <property type="entry name" value="P-loop containing nucleoside triphosphate hydrolases"/>
    <property type="match status" value="2"/>
</dbReference>
<dbReference type="Pfam" id="PF08751">
    <property type="entry name" value="TrwC"/>
    <property type="match status" value="1"/>
</dbReference>
<dbReference type="InterPro" id="IPR014862">
    <property type="entry name" value="TrwC"/>
</dbReference>
<evidence type="ECO:0000256" key="1">
    <source>
        <dbReference type="SAM" id="MobiDB-lite"/>
    </source>
</evidence>
<dbReference type="SUPFAM" id="SSF55464">
    <property type="entry name" value="Origin of replication-binding domain, RBD-like"/>
    <property type="match status" value="1"/>
</dbReference>
<dbReference type="CDD" id="cd18809">
    <property type="entry name" value="SF1_C_RecD"/>
    <property type="match status" value="1"/>
</dbReference>
<proteinExistence type="predicted"/>
<accession>A0A1S9P8W6</accession>
<dbReference type="NCBIfam" id="NF041492">
    <property type="entry name" value="MobF"/>
    <property type="match status" value="1"/>
</dbReference>